<dbReference type="RefSeq" id="XP_053534799.1">
    <property type="nucleotide sequence ID" value="XM_053678824.1"/>
</dbReference>
<dbReference type="KEGG" id="ipu:128630221"/>
<sequence length="92" mass="10483">MSTSGGPTPPFTTLSVTYSANHITPVELHRPEKHNAMNKAYWSEMIECFNQIAEDSECRVVSGAGKIFTAVYIGYRQRKLSESLRDRMERTR</sequence>
<dbReference type="PANTHER" id="PTHR43149:SF1">
    <property type="entry name" value="DELTA(3,5)-DELTA(2,4)-DIENOYL-COA ISOMERASE, MITOCHONDRIAL"/>
    <property type="match status" value="1"/>
</dbReference>
<proteinExistence type="inferred from homology"/>
<evidence type="ECO:0000256" key="1">
    <source>
        <dbReference type="ARBA" id="ARBA00005254"/>
    </source>
</evidence>
<comment type="similarity">
    <text evidence="1">Belongs to the enoyl-CoA hydratase/isomerase family.</text>
</comment>
<name>A0A9F7QXE5_ICTPU</name>
<reference evidence="3 4" key="1">
    <citation type="submission" date="2025-04" db="UniProtKB">
        <authorList>
            <consortium name="RefSeq"/>
        </authorList>
    </citation>
    <scope>IDENTIFICATION</scope>
    <source>
        <tissue evidence="3 4">Blood</tissue>
    </source>
</reference>
<dbReference type="RefSeq" id="XP_053534800.1">
    <property type="nucleotide sequence ID" value="XM_053678825.1"/>
</dbReference>
<dbReference type="AlphaFoldDB" id="A0A9F7QXE5"/>
<dbReference type="GeneID" id="128630221"/>
<dbReference type="Pfam" id="PF00378">
    <property type="entry name" value="ECH_1"/>
    <property type="match status" value="1"/>
</dbReference>
<dbReference type="OrthoDB" id="14970at2759"/>
<dbReference type="Proteomes" id="UP000221080">
    <property type="component" value="Unplaced"/>
</dbReference>
<gene>
    <name evidence="3 4" type="primary">LOC128630221</name>
</gene>
<protein>
    <submittedName>
        <fullName evidence="3 4">Delta(3,5)-Delta(2,4)-dienoyl-CoA isomerase, mitochondrial-like</fullName>
    </submittedName>
</protein>
<dbReference type="GO" id="GO:0051750">
    <property type="term" value="F:delta(3,5)-delta(2,4)-dienoyl-CoA isomerase activity"/>
    <property type="evidence" value="ECO:0007669"/>
    <property type="project" value="TreeGrafter"/>
</dbReference>
<keyword evidence="2" id="KW-1185">Reference proteome</keyword>
<dbReference type="InterPro" id="IPR001753">
    <property type="entry name" value="Enoyl-CoA_hydra/iso"/>
</dbReference>
<accession>A0A9F7QXE5</accession>
<dbReference type="SUPFAM" id="SSF52096">
    <property type="entry name" value="ClpP/crotonase"/>
    <property type="match status" value="1"/>
</dbReference>
<dbReference type="InterPro" id="IPR045002">
    <property type="entry name" value="Ech1-like"/>
</dbReference>
<dbReference type="GO" id="GO:0005739">
    <property type="term" value="C:mitochondrion"/>
    <property type="evidence" value="ECO:0007669"/>
    <property type="project" value="TreeGrafter"/>
</dbReference>
<dbReference type="PANTHER" id="PTHR43149">
    <property type="entry name" value="ENOYL-COA HYDRATASE"/>
    <property type="match status" value="1"/>
</dbReference>
<evidence type="ECO:0000313" key="3">
    <source>
        <dbReference type="RefSeq" id="XP_053534799.1"/>
    </source>
</evidence>
<organism evidence="2 4">
    <name type="scientific">Ictalurus punctatus</name>
    <name type="common">Channel catfish</name>
    <name type="synonym">Silurus punctatus</name>
    <dbReference type="NCBI Taxonomy" id="7998"/>
    <lineage>
        <taxon>Eukaryota</taxon>
        <taxon>Metazoa</taxon>
        <taxon>Chordata</taxon>
        <taxon>Craniata</taxon>
        <taxon>Vertebrata</taxon>
        <taxon>Euteleostomi</taxon>
        <taxon>Actinopterygii</taxon>
        <taxon>Neopterygii</taxon>
        <taxon>Teleostei</taxon>
        <taxon>Ostariophysi</taxon>
        <taxon>Siluriformes</taxon>
        <taxon>Ictaluridae</taxon>
        <taxon>Ictalurus</taxon>
    </lineage>
</organism>
<dbReference type="Gene3D" id="3.90.226.10">
    <property type="entry name" value="2-enoyl-CoA Hydratase, Chain A, domain 1"/>
    <property type="match status" value="1"/>
</dbReference>
<evidence type="ECO:0000313" key="4">
    <source>
        <dbReference type="RefSeq" id="XP_053534800.1"/>
    </source>
</evidence>
<evidence type="ECO:0000313" key="2">
    <source>
        <dbReference type="Proteomes" id="UP000221080"/>
    </source>
</evidence>
<dbReference type="InterPro" id="IPR029045">
    <property type="entry name" value="ClpP/crotonase-like_dom_sf"/>
</dbReference>